<sequence length="279" mass="31609">MSYHIHSNFISGKTFLVFLLLFLYVRILTGPIKAASVLLGVPVAPWLFPFLNNRWNHQLIFVILAMFLFSEAPYRNRNAEYVISRAGRISYTVGQYFYIIFLAFIFTIAIYIFSIISVLPHIGWSSGWGTVIRTLCATDFGRQTGLSLEMTQSIVVGTEAVFTTLKAMVLQWGCIGLVGMLIRTLNSFSPKYPLGIICMLVISLLDFLTANLLNYKFYYFSPVSLARLSALGKRAGKNPTLTYALLFYLFSCMACVVIGVVYAKWEGGRYLWKRNLKLL</sequence>
<organism evidence="2 3">
    <name type="scientific">Qiania dongpingensis</name>
    <dbReference type="NCBI Taxonomy" id="2763669"/>
    <lineage>
        <taxon>Bacteria</taxon>
        <taxon>Bacillati</taxon>
        <taxon>Bacillota</taxon>
        <taxon>Clostridia</taxon>
        <taxon>Lachnospirales</taxon>
        <taxon>Lachnospiraceae</taxon>
        <taxon>Qiania</taxon>
    </lineage>
</organism>
<protein>
    <submittedName>
        <fullName evidence="2">Uncharacterized protein</fullName>
    </submittedName>
</protein>
<keyword evidence="3" id="KW-1185">Reference proteome</keyword>
<keyword evidence="1" id="KW-1133">Transmembrane helix</keyword>
<keyword evidence="1" id="KW-0812">Transmembrane</keyword>
<evidence type="ECO:0000313" key="2">
    <source>
        <dbReference type="EMBL" id="QNM06700.1"/>
    </source>
</evidence>
<proteinExistence type="predicted"/>
<feature type="transmembrane region" description="Helical" evidence="1">
    <location>
        <begin position="194"/>
        <end position="213"/>
    </location>
</feature>
<accession>A0A7G9G7B8</accession>
<gene>
    <name evidence="2" type="ORF">H9Q78_06190</name>
</gene>
<feature type="transmembrane region" description="Helical" evidence="1">
    <location>
        <begin position="96"/>
        <end position="119"/>
    </location>
</feature>
<evidence type="ECO:0000256" key="1">
    <source>
        <dbReference type="SAM" id="Phobius"/>
    </source>
</evidence>
<dbReference type="AlphaFoldDB" id="A0A7G9G7B8"/>
<feature type="transmembrane region" description="Helical" evidence="1">
    <location>
        <begin position="58"/>
        <end position="75"/>
    </location>
</feature>
<dbReference type="KEGG" id="qdo:H9Q78_06190"/>
<evidence type="ECO:0000313" key="3">
    <source>
        <dbReference type="Proteomes" id="UP000515823"/>
    </source>
</evidence>
<dbReference type="RefSeq" id="WP_249304332.1">
    <property type="nucleotide sequence ID" value="NZ_CP060634.1"/>
</dbReference>
<feature type="transmembrane region" description="Helical" evidence="1">
    <location>
        <begin position="160"/>
        <end position="182"/>
    </location>
</feature>
<dbReference type="Proteomes" id="UP000515823">
    <property type="component" value="Chromosome"/>
</dbReference>
<feature type="transmembrane region" description="Helical" evidence="1">
    <location>
        <begin position="241"/>
        <end position="263"/>
    </location>
</feature>
<name>A0A7G9G7B8_9FIRM</name>
<keyword evidence="1" id="KW-0472">Membrane</keyword>
<reference evidence="2 3" key="1">
    <citation type="submission" date="2020-08" db="EMBL/GenBank/DDBJ databases">
        <authorList>
            <person name="Liu C."/>
            <person name="Sun Q."/>
        </authorList>
    </citation>
    <scope>NUCLEOTIDE SEQUENCE [LARGE SCALE GENOMIC DNA]</scope>
    <source>
        <strain evidence="2 3">NSJ-38</strain>
    </source>
</reference>
<dbReference type="EMBL" id="CP060634">
    <property type="protein sequence ID" value="QNM06700.1"/>
    <property type="molecule type" value="Genomic_DNA"/>
</dbReference>